<organism evidence="1 2">
    <name type="scientific">Manihot esculenta</name>
    <name type="common">Cassava</name>
    <name type="synonym">Jatropha manihot</name>
    <dbReference type="NCBI Taxonomy" id="3983"/>
    <lineage>
        <taxon>Eukaryota</taxon>
        <taxon>Viridiplantae</taxon>
        <taxon>Streptophyta</taxon>
        <taxon>Embryophyta</taxon>
        <taxon>Tracheophyta</taxon>
        <taxon>Spermatophyta</taxon>
        <taxon>Magnoliopsida</taxon>
        <taxon>eudicotyledons</taxon>
        <taxon>Gunneridae</taxon>
        <taxon>Pentapetalae</taxon>
        <taxon>rosids</taxon>
        <taxon>fabids</taxon>
        <taxon>Malpighiales</taxon>
        <taxon>Euphorbiaceae</taxon>
        <taxon>Crotonoideae</taxon>
        <taxon>Manihoteae</taxon>
        <taxon>Manihot</taxon>
    </lineage>
</organism>
<reference evidence="2" key="1">
    <citation type="journal article" date="2016" name="Nat. Biotechnol.">
        <title>Sequencing wild and cultivated cassava and related species reveals extensive interspecific hybridization and genetic diversity.</title>
        <authorList>
            <person name="Bredeson J.V."/>
            <person name="Lyons J.B."/>
            <person name="Prochnik S.E."/>
            <person name="Wu G.A."/>
            <person name="Ha C.M."/>
            <person name="Edsinger-Gonzales E."/>
            <person name="Grimwood J."/>
            <person name="Schmutz J."/>
            <person name="Rabbi I.Y."/>
            <person name="Egesi C."/>
            <person name="Nauluvula P."/>
            <person name="Lebot V."/>
            <person name="Ndunguru J."/>
            <person name="Mkamilo G."/>
            <person name="Bart R.S."/>
            <person name="Setter T.L."/>
            <person name="Gleadow R.M."/>
            <person name="Kulakow P."/>
            <person name="Ferguson M.E."/>
            <person name="Rounsley S."/>
            <person name="Rokhsar D.S."/>
        </authorList>
    </citation>
    <scope>NUCLEOTIDE SEQUENCE [LARGE SCALE GENOMIC DNA]</scope>
    <source>
        <strain evidence="2">cv. AM560-2</strain>
    </source>
</reference>
<accession>A0ACB7HHX5</accession>
<evidence type="ECO:0000313" key="2">
    <source>
        <dbReference type="Proteomes" id="UP000091857"/>
    </source>
</evidence>
<keyword evidence="2" id="KW-1185">Reference proteome</keyword>
<comment type="caution">
    <text evidence="1">The sequence shown here is derived from an EMBL/GenBank/DDBJ whole genome shotgun (WGS) entry which is preliminary data.</text>
</comment>
<dbReference type="EMBL" id="CM004393">
    <property type="protein sequence ID" value="KAG8651554.1"/>
    <property type="molecule type" value="Genomic_DNA"/>
</dbReference>
<evidence type="ECO:0000313" key="1">
    <source>
        <dbReference type="EMBL" id="KAG8651554.1"/>
    </source>
</evidence>
<name>A0ACB7HHX5_MANES</name>
<sequence>MSLYTKILKSSGKPFLQKENEEVMKWIEFAESFPVDCQACLDALTGFNQDLAQKSILLGNGTTPSDADVIVFSVIHSSVIGLSHLEREKLTHVMRWMDYIQHKEEFAHLFEKILLKKPAFEFLLQGTKGMAKVEVDSNAKKTLESTKNTEKSEADKSTKKNVAGVTENKEAVPEKKKPSEKERAEKDKELSVSLLNIQVGLIRKASKHPSADSLLVEEIDVGDAKLRQVVSGLAKYCSPDELTNRRVVLITNVKPGKLRDVMSEGLVLCASNEDHSVVEPLLPPEGAKIGERVSFSGIDGKPEDVLNPKKKQLEKITLNLFTDDKGVATFKGIPFMTSGGPCTSSIPKASIK</sequence>
<gene>
    <name evidence="1" type="ORF">MANES_07G144101v8</name>
</gene>
<dbReference type="Proteomes" id="UP000091857">
    <property type="component" value="Chromosome 7"/>
</dbReference>
<proteinExistence type="predicted"/>
<protein>
    <submittedName>
        <fullName evidence="1">Uncharacterized protein</fullName>
    </submittedName>
</protein>